<accession>A0AAD6X1Z6</accession>
<dbReference type="InterPro" id="IPR036259">
    <property type="entry name" value="MFS_trans_sf"/>
</dbReference>
<dbReference type="InterPro" id="IPR011701">
    <property type="entry name" value="MFS"/>
</dbReference>
<evidence type="ECO:0000313" key="7">
    <source>
        <dbReference type="EMBL" id="KAJ7033667.1"/>
    </source>
</evidence>
<dbReference type="EMBL" id="JARJCM010000063">
    <property type="protein sequence ID" value="KAJ7033667.1"/>
    <property type="molecule type" value="Genomic_DNA"/>
</dbReference>
<dbReference type="PANTHER" id="PTHR23502:SF60">
    <property type="entry name" value="MAJOR FACILITATOR SUPERFAMILY (MFS) PROFILE DOMAIN-CONTAINING PROTEIN-RELATED"/>
    <property type="match status" value="1"/>
</dbReference>
<dbReference type="SUPFAM" id="SSF103473">
    <property type="entry name" value="MFS general substrate transporter"/>
    <property type="match status" value="1"/>
</dbReference>
<feature type="transmembrane region" description="Helical" evidence="5">
    <location>
        <begin position="472"/>
        <end position="494"/>
    </location>
</feature>
<dbReference type="Gene3D" id="1.20.1250.20">
    <property type="entry name" value="MFS general substrate transporter like domains"/>
    <property type="match status" value="1"/>
</dbReference>
<keyword evidence="8" id="KW-1185">Reference proteome</keyword>
<dbReference type="PROSITE" id="PS50850">
    <property type="entry name" value="MFS"/>
    <property type="match status" value="1"/>
</dbReference>
<evidence type="ECO:0000256" key="2">
    <source>
        <dbReference type="ARBA" id="ARBA00022692"/>
    </source>
</evidence>
<keyword evidence="4 5" id="KW-0472">Membrane</keyword>
<proteinExistence type="predicted"/>
<evidence type="ECO:0000259" key="6">
    <source>
        <dbReference type="PROSITE" id="PS50850"/>
    </source>
</evidence>
<protein>
    <submittedName>
        <fullName evidence="7">Multidrug resistance protein 4</fullName>
    </submittedName>
</protein>
<feature type="transmembrane region" description="Helical" evidence="5">
    <location>
        <begin position="161"/>
        <end position="183"/>
    </location>
</feature>
<evidence type="ECO:0000256" key="4">
    <source>
        <dbReference type="ARBA" id="ARBA00023136"/>
    </source>
</evidence>
<feature type="transmembrane region" description="Helical" evidence="5">
    <location>
        <begin position="195"/>
        <end position="215"/>
    </location>
</feature>
<reference evidence="7" key="1">
    <citation type="submission" date="2023-03" db="EMBL/GenBank/DDBJ databases">
        <title>Massive genome expansion in bonnet fungi (Mycena s.s.) driven by repeated elements and novel gene families across ecological guilds.</title>
        <authorList>
            <consortium name="Lawrence Berkeley National Laboratory"/>
            <person name="Harder C.B."/>
            <person name="Miyauchi S."/>
            <person name="Viragh M."/>
            <person name="Kuo A."/>
            <person name="Thoen E."/>
            <person name="Andreopoulos B."/>
            <person name="Lu D."/>
            <person name="Skrede I."/>
            <person name="Drula E."/>
            <person name="Henrissat B."/>
            <person name="Morin E."/>
            <person name="Kohler A."/>
            <person name="Barry K."/>
            <person name="LaButti K."/>
            <person name="Morin E."/>
            <person name="Salamov A."/>
            <person name="Lipzen A."/>
            <person name="Mereny Z."/>
            <person name="Hegedus B."/>
            <person name="Baldrian P."/>
            <person name="Stursova M."/>
            <person name="Weitz H."/>
            <person name="Taylor A."/>
            <person name="Grigoriev I.V."/>
            <person name="Nagy L.G."/>
            <person name="Martin F."/>
            <person name="Kauserud H."/>
        </authorList>
    </citation>
    <scope>NUCLEOTIDE SEQUENCE</scope>
    <source>
        <strain evidence="7">CBHHK200</strain>
    </source>
</reference>
<feature type="transmembrane region" description="Helical" evidence="5">
    <location>
        <begin position="67"/>
        <end position="84"/>
    </location>
</feature>
<dbReference type="GO" id="GO:0042908">
    <property type="term" value="P:xenobiotic transport"/>
    <property type="evidence" value="ECO:0007669"/>
    <property type="project" value="UniProtKB-ARBA"/>
</dbReference>
<dbReference type="InterPro" id="IPR005829">
    <property type="entry name" value="Sugar_transporter_CS"/>
</dbReference>
<feature type="transmembrane region" description="Helical" evidence="5">
    <location>
        <begin position="438"/>
        <end position="460"/>
    </location>
</feature>
<feature type="transmembrane region" description="Helical" evidence="5">
    <location>
        <begin position="300"/>
        <end position="318"/>
    </location>
</feature>
<dbReference type="GO" id="GO:0005886">
    <property type="term" value="C:plasma membrane"/>
    <property type="evidence" value="ECO:0007669"/>
    <property type="project" value="TreeGrafter"/>
</dbReference>
<dbReference type="FunFam" id="1.20.1250.20:FF:000011">
    <property type="entry name" value="MFS multidrug transporter, putative"/>
    <property type="match status" value="1"/>
</dbReference>
<name>A0AAD6X1Z6_9AGAR</name>
<feature type="transmembrane region" description="Helical" evidence="5">
    <location>
        <begin position="407"/>
        <end position="426"/>
    </location>
</feature>
<feature type="transmembrane region" description="Helical" evidence="5">
    <location>
        <begin position="338"/>
        <end position="363"/>
    </location>
</feature>
<dbReference type="GO" id="GO:0140115">
    <property type="term" value="P:export across plasma membrane"/>
    <property type="evidence" value="ECO:0007669"/>
    <property type="project" value="UniProtKB-ARBA"/>
</dbReference>
<feature type="domain" description="Major facilitator superfamily (MFS) profile" evidence="6">
    <location>
        <begin position="69"/>
        <end position="497"/>
    </location>
</feature>
<gene>
    <name evidence="7" type="ORF">C8F04DRAFT_613243</name>
</gene>
<keyword evidence="2 5" id="KW-0812">Transmembrane</keyword>
<keyword evidence="3 5" id="KW-1133">Transmembrane helix</keyword>
<dbReference type="GO" id="GO:0022857">
    <property type="term" value="F:transmembrane transporter activity"/>
    <property type="evidence" value="ECO:0007669"/>
    <property type="project" value="InterPro"/>
</dbReference>
<feature type="transmembrane region" description="Helical" evidence="5">
    <location>
        <begin position="221"/>
        <end position="244"/>
    </location>
</feature>
<evidence type="ECO:0000256" key="1">
    <source>
        <dbReference type="ARBA" id="ARBA00004141"/>
    </source>
</evidence>
<feature type="transmembrane region" description="Helical" evidence="5">
    <location>
        <begin position="136"/>
        <end position="155"/>
    </location>
</feature>
<evidence type="ECO:0000256" key="3">
    <source>
        <dbReference type="ARBA" id="ARBA00022989"/>
    </source>
</evidence>
<dbReference type="PROSITE" id="PS00216">
    <property type="entry name" value="SUGAR_TRANSPORT_1"/>
    <property type="match status" value="1"/>
</dbReference>
<dbReference type="AlphaFoldDB" id="A0AAD6X1Z6"/>
<evidence type="ECO:0000313" key="8">
    <source>
        <dbReference type="Proteomes" id="UP001218188"/>
    </source>
</evidence>
<dbReference type="PANTHER" id="PTHR23502">
    <property type="entry name" value="MAJOR FACILITATOR SUPERFAMILY"/>
    <property type="match status" value="1"/>
</dbReference>
<comment type="caution">
    <text evidence="7">The sequence shown here is derived from an EMBL/GenBank/DDBJ whole genome shotgun (WGS) entry which is preliminary data.</text>
</comment>
<feature type="transmembrane region" description="Helical" evidence="5">
    <location>
        <begin position="383"/>
        <end position="401"/>
    </location>
</feature>
<organism evidence="7 8">
    <name type="scientific">Mycena alexandri</name>
    <dbReference type="NCBI Taxonomy" id="1745969"/>
    <lineage>
        <taxon>Eukaryota</taxon>
        <taxon>Fungi</taxon>
        <taxon>Dikarya</taxon>
        <taxon>Basidiomycota</taxon>
        <taxon>Agaricomycotina</taxon>
        <taxon>Agaricomycetes</taxon>
        <taxon>Agaricomycetidae</taxon>
        <taxon>Agaricales</taxon>
        <taxon>Marasmiineae</taxon>
        <taxon>Mycenaceae</taxon>
        <taxon>Mycena</taxon>
    </lineage>
</organism>
<dbReference type="Proteomes" id="UP001218188">
    <property type="component" value="Unassembled WGS sequence"/>
</dbReference>
<sequence>MSSTRSSFTHVQHDSEVASKTGGCANLDDSLTYIKPPPKSLPADAKLLDEWLCDPENPRNWTTSRKWTSVAVVSLYLFVAPLANTLMAPGLSEIRARYEIESPTVLAMTVCIFYLPYGIGPLILGPLSEMYGRKWVLHIGNLCCMIFHLGCAFAPSTAVLIIFRFLVGLSGGAPYACGSAVIGDLFAERERAFALAMYHVVPVIGPMIGPIAGGFIAQTVGVQYCFFVLAGLTGLASLIGIPFLRETYAPLLKIRSGSHRPTDPEKVLRSREEINPPYRKLHYLWINFSRPLMLLSHSPVCLILSLYMAFINGIYLLLSTTFSGLFHNTYGFSTGITGLMYLGVGIGGLLAAACIGTFSTVVYNRLADKNGGVGEPEMRIPPMFFGAVCVPIGLFWFGWSAQAEMQWIMPVIGTGIFGFGLITTFLPIELYLIDSFNYAASALSAAFMFRSLLGFAFPLFGGQMFTALGFGGGSSLLGGVAILLGIFFPIYIYYRGATLRAKSDLNF</sequence>
<dbReference type="InterPro" id="IPR020846">
    <property type="entry name" value="MFS_dom"/>
</dbReference>
<comment type="subcellular location">
    <subcellularLocation>
        <location evidence="1">Membrane</location>
        <topology evidence="1">Multi-pass membrane protein</topology>
    </subcellularLocation>
</comment>
<feature type="transmembrane region" description="Helical" evidence="5">
    <location>
        <begin position="104"/>
        <end position="124"/>
    </location>
</feature>
<evidence type="ECO:0000256" key="5">
    <source>
        <dbReference type="SAM" id="Phobius"/>
    </source>
</evidence>
<dbReference type="Pfam" id="PF07690">
    <property type="entry name" value="MFS_1"/>
    <property type="match status" value="1"/>
</dbReference>